<gene>
    <name evidence="1" type="ordered locus">AMED_1607</name>
</gene>
<dbReference type="RefSeq" id="WP_013223506.1">
    <property type="nucleotide sequence ID" value="NC_014318.1"/>
</dbReference>
<evidence type="ECO:0000313" key="1">
    <source>
        <dbReference type="EMBL" id="ADJ43420.1"/>
    </source>
</evidence>
<dbReference type="OrthoDB" id="9993465at2"/>
<evidence type="ECO:0008006" key="3">
    <source>
        <dbReference type="Google" id="ProtNLM"/>
    </source>
</evidence>
<sequence length="107" mass="10658">MNGFEADPVLLGAAGRRFGALAAESAACPELRYAAKAEHAGDVLLAGALGELQDASTRAAGLLLGDARELGARLEQAARLYAAHDADVHDAVGLIGAPEPSGPAGLG</sequence>
<dbReference type="GeneID" id="92869397"/>
<proteinExistence type="predicted"/>
<dbReference type="PATRIC" id="fig|749927.5.peg.1653"/>
<dbReference type="EMBL" id="CP002000">
    <property type="protein sequence ID" value="ADJ43420.1"/>
    <property type="molecule type" value="Genomic_DNA"/>
</dbReference>
<dbReference type="KEGG" id="amd:AMED_1607"/>
<reference evidence="1 2" key="1">
    <citation type="journal article" date="2010" name="Cell Res.">
        <title>Complete genome sequence of the rifamycin SV-producing Amycolatopsis mediterranei U32 revealed its genetic characteristics in phylogeny and metabolism.</title>
        <authorList>
            <person name="Zhao W."/>
            <person name="Zhong Y."/>
            <person name="Yuan H."/>
            <person name="Wang J."/>
            <person name="Zheng H."/>
            <person name="Wang Y."/>
            <person name="Cen X."/>
            <person name="Xu F."/>
            <person name="Bai J."/>
            <person name="Han X."/>
            <person name="Lu G."/>
            <person name="Zhu Y."/>
            <person name="Shao Z."/>
            <person name="Yan H."/>
            <person name="Li C."/>
            <person name="Peng N."/>
            <person name="Zhang Z."/>
            <person name="Zhang Y."/>
            <person name="Lin W."/>
            <person name="Fan Y."/>
            <person name="Qin Z."/>
            <person name="Hu Y."/>
            <person name="Zhu B."/>
            <person name="Wang S."/>
            <person name="Ding X."/>
            <person name="Zhao G.P."/>
        </authorList>
    </citation>
    <scope>NUCLEOTIDE SEQUENCE [LARGE SCALE GENOMIC DNA]</scope>
    <source>
        <strain evidence="2">U-32</strain>
    </source>
</reference>
<protein>
    <recommendedName>
        <fullName evidence="3">ESX-1 secretion-associated protein</fullName>
    </recommendedName>
</protein>
<accession>A0A0H3CZB3</accession>
<name>A0A0H3CZB3_AMYMU</name>
<dbReference type="AlphaFoldDB" id="A0A0H3CZB3"/>
<dbReference type="HOGENOM" id="CLU_2204536_0_0_11"/>
<evidence type="ECO:0000313" key="2">
    <source>
        <dbReference type="Proteomes" id="UP000000328"/>
    </source>
</evidence>
<dbReference type="Proteomes" id="UP000000328">
    <property type="component" value="Chromosome"/>
</dbReference>
<organism evidence="1 2">
    <name type="scientific">Amycolatopsis mediterranei (strain U-32)</name>
    <dbReference type="NCBI Taxonomy" id="749927"/>
    <lineage>
        <taxon>Bacteria</taxon>
        <taxon>Bacillati</taxon>
        <taxon>Actinomycetota</taxon>
        <taxon>Actinomycetes</taxon>
        <taxon>Pseudonocardiales</taxon>
        <taxon>Pseudonocardiaceae</taxon>
        <taxon>Amycolatopsis</taxon>
    </lineage>
</organism>